<dbReference type="AlphaFoldDB" id="A0A150ITS2"/>
<accession>A0A150ITS2</accession>
<dbReference type="EMBL" id="LNGF01000008">
    <property type="protein sequence ID" value="KYC48275.1"/>
    <property type="molecule type" value="Genomic_DNA"/>
</dbReference>
<dbReference type="Proteomes" id="UP000091929">
    <property type="component" value="Unassembled WGS sequence"/>
</dbReference>
<reference evidence="4 5" key="1">
    <citation type="journal article" date="2016" name="ISME J.">
        <title>Chasing the elusive Euryarchaeota class WSA2: genomes reveal a uniquely fastidious methyl-reducing methanogen.</title>
        <authorList>
            <person name="Nobu M.K."/>
            <person name="Narihiro T."/>
            <person name="Kuroda K."/>
            <person name="Mei R."/>
            <person name="Liu W.T."/>
        </authorList>
    </citation>
    <scope>NUCLEOTIDE SEQUENCE [LARGE SCALE GENOMIC DNA]</scope>
    <source>
        <strain evidence="1">B03fssc0709_Meth_Bin005</strain>
        <strain evidence="2">B15fssc0709_Meth_Bin003</strain>
        <strain evidence="3">BMIXfssc0709_Meth_Bin006</strain>
    </source>
</reference>
<dbReference type="Proteomes" id="UP000092401">
    <property type="component" value="Unassembled WGS sequence"/>
</dbReference>
<dbReference type="Proteomes" id="UP000092403">
    <property type="component" value="Unassembled WGS sequence"/>
</dbReference>
<evidence type="ECO:0000313" key="3">
    <source>
        <dbReference type="EMBL" id="KYC50932.1"/>
    </source>
</evidence>
<gene>
    <name evidence="1" type="ORF">APG10_01790</name>
    <name evidence="2" type="ORF">APG11_00514</name>
    <name evidence="3" type="ORF">APG12_00495</name>
</gene>
<evidence type="ECO:0000313" key="4">
    <source>
        <dbReference type="Proteomes" id="UP000091929"/>
    </source>
</evidence>
<evidence type="ECO:0000313" key="5">
    <source>
        <dbReference type="Proteomes" id="UP000092401"/>
    </source>
</evidence>
<accession>A0A150J122</accession>
<evidence type="ECO:0008006" key="6">
    <source>
        <dbReference type="Google" id="ProtNLM"/>
    </source>
</evidence>
<protein>
    <recommendedName>
        <fullName evidence="6">DUF4325 domain-containing protein</fullName>
    </recommendedName>
</protein>
<evidence type="ECO:0000313" key="1">
    <source>
        <dbReference type="EMBL" id="KYC44356.1"/>
    </source>
</evidence>
<comment type="caution">
    <text evidence="2">The sequence shown here is derived from an EMBL/GenBank/DDBJ whole genome shotgun (WGS) entry which is preliminary data.</text>
</comment>
<dbReference type="EMBL" id="LNGE01000074">
    <property type="protein sequence ID" value="KYC44356.1"/>
    <property type="molecule type" value="Genomic_DNA"/>
</dbReference>
<dbReference type="EMBL" id="LNJC01000006">
    <property type="protein sequence ID" value="KYC50932.1"/>
    <property type="molecule type" value="Genomic_DNA"/>
</dbReference>
<organism evidence="2 4">
    <name type="scientific">Candidatus Methanofastidiosum methylothiophilum</name>
    <dbReference type="NCBI Taxonomy" id="1705564"/>
    <lineage>
        <taxon>Archaea</taxon>
        <taxon>Methanobacteriati</taxon>
        <taxon>Methanobacteriota</taxon>
        <taxon>Stenosarchaea group</taxon>
        <taxon>Candidatus Methanofastidiosia</taxon>
        <taxon>Candidatus Methanofastidiosales</taxon>
        <taxon>Candidatus Methanofastidiosaceae</taxon>
        <taxon>Candidatus Methanofastidiosum</taxon>
    </lineage>
</organism>
<name>A0A150ITS2_9EURY</name>
<proteinExistence type="predicted"/>
<sequence length="111" mass="12730">MKKWRICMSTSNKIIFISEEVSNDLALRDIADALFDDIESLPESEVVIDFSGVTTITRSFAHQYSLRKKSSKKDISEINMPTNIRKMFDIVENKYEKTKLIEIGSVKPIVV</sequence>
<evidence type="ECO:0000313" key="2">
    <source>
        <dbReference type="EMBL" id="KYC48275.1"/>
    </source>
</evidence>
<accession>A0A150IH86</accession>